<keyword evidence="3" id="KW-1185">Reference proteome</keyword>
<sequence>MSEVKTRLANVENGKSVNTKFDKTNGSQPLLCVTPLHKHVIQKKTDVQKSKENHVMSKPVTLQTSPTKQRGVFQDFSVIVDILFKAYDGLSITVEKFIEKFKGTVRFGK</sequence>
<evidence type="ECO:0000256" key="1">
    <source>
        <dbReference type="SAM" id="MobiDB-lite"/>
    </source>
</evidence>
<dbReference type="Proteomes" id="UP001151760">
    <property type="component" value="Unassembled WGS sequence"/>
</dbReference>
<organism evidence="2 3">
    <name type="scientific">Tanacetum coccineum</name>
    <dbReference type="NCBI Taxonomy" id="301880"/>
    <lineage>
        <taxon>Eukaryota</taxon>
        <taxon>Viridiplantae</taxon>
        <taxon>Streptophyta</taxon>
        <taxon>Embryophyta</taxon>
        <taxon>Tracheophyta</taxon>
        <taxon>Spermatophyta</taxon>
        <taxon>Magnoliopsida</taxon>
        <taxon>eudicotyledons</taxon>
        <taxon>Gunneridae</taxon>
        <taxon>Pentapetalae</taxon>
        <taxon>asterids</taxon>
        <taxon>campanulids</taxon>
        <taxon>Asterales</taxon>
        <taxon>Asteraceae</taxon>
        <taxon>Asteroideae</taxon>
        <taxon>Anthemideae</taxon>
        <taxon>Anthemidinae</taxon>
        <taxon>Tanacetum</taxon>
    </lineage>
</organism>
<evidence type="ECO:0000313" key="2">
    <source>
        <dbReference type="EMBL" id="GJT61422.1"/>
    </source>
</evidence>
<proteinExistence type="predicted"/>
<dbReference type="EMBL" id="BQNB010017286">
    <property type="protein sequence ID" value="GJT61422.1"/>
    <property type="molecule type" value="Genomic_DNA"/>
</dbReference>
<evidence type="ECO:0000313" key="3">
    <source>
        <dbReference type="Proteomes" id="UP001151760"/>
    </source>
</evidence>
<reference evidence="2" key="2">
    <citation type="submission" date="2022-01" db="EMBL/GenBank/DDBJ databases">
        <authorList>
            <person name="Yamashiro T."/>
            <person name="Shiraishi A."/>
            <person name="Satake H."/>
            <person name="Nakayama K."/>
        </authorList>
    </citation>
    <scope>NUCLEOTIDE SEQUENCE</scope>
</reference>
<gene>
    <name evidence="2" type="ORF">Tco_1004955</name>
</gene>
<name>A0ABQ5FF88_9ASTR</name>
<comment type="caution">
    <text evidence="2">The sequence shown here is derived from an EMBL/GenBank/DDBJ whole genome shotgun (WGS) entry which is preliminary data.</text>
</comment>
<protein>
    <submittedName>
        <fullName evidence="2">Uncharacterized protein</fullName>
    </submittedName>
</protein>
<feature type="region of interest" description="Disordered" evidence="1">
    <location>
        <begin position="1"/>
        <end position="24"/>
    </location>
</feature>
<reference evidence="2" key="1">
    <citation type="journal article" date="2022" name="Int. J. Mol. Sci.">
        <title>Draft Genome of Tanacetum Coccineum: Genomic Comparison of Closely Related Tanacetum-Family Plants.</title>
        <authorList>
            <person name="Yamashiro T."/>
            <person name="Shiraishi A."/>
            <person name="Nakayama K."/>
            <person name="Satake H."/>
        </authorList>
    </citation>
    <scope>NUCLEOTIDE SEQUENCE</scope>
</reference>
<feature type="compositionally biased region" description="Polar residues" evidence="1">
    <location>
        <begin position="13"/>
        <end position="24"/>
    </location>
</feature>
<accession>A0ABQ5FF88</accession>